<accession>A0A914S8F3</accession>
<keyword evidence="2" id="KW-1185">Reference proteome</keyword>
<organism evidence="2 3">
    <name type="scientific">Parascaris equorum</name>
    <name type="common">Equine roundworm</name>
    <dbReference type="NCBI Taxonomy" id="6256"/>
    <lineage>
        <taxon>Eukaryota</taxon>
        <taxon>Metazoa</taxon>
        <taxon>Ecdysozoa</taxon>
        <taxon>Nematoda</taxon>
        <taxon>Chromadorea</taxon>
        <taxon>Rhabditida</taxon>
        <taxon>Spirurina</taxon>
        <taxon>Ascaridomorpha</taxon>
        <taxon>Ascaridoidea</taxon>
        <taxon>Ascarididae</taxon>
        <taxon>Parascaris</taxon>
    </lineage>
</organism>
<proteinExistence type="predicted"/>
<protein>
    <submittedName>
        <fullName evidence="3">Uncharacterized protein</fullName>
    </submittedName>
</protein>
<dbReference type="WBParaSite" id="PEQ_0001046601-mRNA-1">
    <property type="protein sequence ID" value="PEQ_0001046601-mRNA-1"/>
    <property type="gene ID" value="PEQ_0001046601"/>
</dbReference>
<feature type="region of interest" description="Disordered" evidence="1">
    <location>
        <begin position="63"/>
        <end position="98"/>
    </location>
</feature>
<evidence type="ECO:0000313" key="2">
    <source>
        <dbReference type="Proteomes" id="UP000887564"/>
    </source>
</evidence>
<reference evidence="3" key="1">
    <citation type="submission" date="2022-11" db="UniProtKB">
        <authorList>
            <consortium name="WormBaseParasite"/>
        </authorList>
    </citation>
    <scope>IDENTIFICATION</scope>
</reference>
<feature type="compositionally biased region" description="Polar residues" evidence="1">
    <location>
        <begin position="63"/>
        <end position="72"/>
    </location>
</feature>
<evidence type="ECO:0000313" key="3">
    <source>
        <dbReference type="WBParaSite" id="PEQ_0001046601-mRNA-1"/>
    </source>
</evidence>
<sequence>MVSKQGCDIDWSASFRYLANLTNRAVAFMDMIRFYRQSCKANLCSLPGVGGLNARITVGGDQNGDSYTSSGRSAGVNIVDDGQDGVHERSSGDGSGYDCSSRNGGIYGHSSVNGGANELSTFTAA</sequence>
<name>A0A914S8F3_PAREQ</name>
<evidence type="ECO:0000256" key="1">
    <source>
        <dbReference type="SAM" id="MobiDB-lite"/>
    </source>
</evidence>
<dbReference type="AlphaFoldDB" id="A0A914S8F3"/>
<dbReference type="Proteomes" id="UP000887564">
    <property type="component" value="Unplaced"/>
</dbReference>